<sequence>MANFLVESSNLSQSEYGLEKPQLNTLTSPALNESAYLFGKLITSETNAEYRKKQLLESVNAVQIPDNFVNVTDERTVSEHRLSLEVKNGENKKTELDLVSTTVNPIVSSEVNDDSVARSSEGL</sequence>
<organism evidence="1 2">
    <name type="scientific">Syphacia muris</name>
    <dbReference type="NCBI Taxonomy" id="451379"/>
    <lineage>
        <taxon>Eukaryota</taxon>
        <taxon>Metazoa</taxon>
        <taxon>Ecdysozoa</taxon>
        <taxon>Nematoda</taxon>
        <taxon>Chromadorea</taxon>
        <taxon>Rhabditida</taxon>
        <taxon>Spirurina</taxon>
        <taxon>Oxyuridomorpha</taxon>
        <taxon>Oxyuroidea</taxon>
        <taxon>Oxyuridae</taxon>
        <taxon>Syphacia</taxon>
    </lineage>
</organism>
<dbReference type="AlphaFoldDB" id="A0A0N5ANC5"/>
<dbReference type="Proteomes" id="UP000046393">
    <property type="component" value="Unplaced"/>
</dbReference>
<accession>A0A0N5ANC5</accession>
<keyword evidence="1" id="KW-1185">Reference proteome</keyword>
<evidence type="ECO:0000313" key="2">
    <source>
        <dbReference type="WBParaSite" id="SMUV_0000610901-mRNA-1"/>
    </source>
</evidence>
<dbReference type="WBParaSite" id="SMUV_0000610901-mRNA-1">
    <property type="protein sequence ID" value="SMUV_0000610901-mRNA-1"/>
    <property type="gene ID" value="SMUV_0000610901"/>
</dbReference>
<reference evidence="2" key="1">
    <citation type="submission" date="2017-02" db="UniProtKB">
        <authorList>
            <consortium name="WormBaseParasite"/>
        </authorList>
    </citation>
    <scope>IDENTIFICATION</scope>
</reference>
<proteinExistence type="predicted"/>
<protein>
    <submittedName>
        <fullName evidence="2">Flagellar hook capping protein</fullName>
    </submittedName>
</protein>
<name>A0A0N5ANC5_9BILA</name>
<evidence type="ECO:0000313" key="1">
    <source>
        <dbReference type="Proteomes" id="UP000046393"/>
    </source>
</evidence>